<keyword evidence="6" id="KW-1185">Reference proteome</keyword>
<protein>
    <submittedName>
        <fullName evidence="5">Caspase family protein</fullName>
    </submittedName>
</protein>
<dbReference type="SUPFAM" id="SSF52129">
    <property type="entry name" value="Caspase-like"/>
    <property type="match status" value="1"/>
</dbReference>
<dbReference type="Pfam" id="PF00400">
    <property type="entry name" value="WD40"/>
    <property type="match status" value="10"/>
</dbReference>
<feature type="domain" description="Peptidase C14 caspase" evidence="4">
    <location>
        <begin position="24"/>
        <end position="191"/>
    </location>
</feature>
<dbReference type="InterPro" id="IPR015943">
    <property type="entry name" value="WD40/YVTN_repeat-like_dom_sf"/>
</dbReference>
<feature type="repeat" description="WD" evidence="3">
    <location>
        <begin position="824"/>
        <end position="867"/>
    </location>
</feature>
<dbReference type="InterPro" id="IPR001680">
    <property type="entry name" value="WD40_rpt"/>
</dbReference>
<dbReference type="Gene3D" id="3.40.50.1460">
    <property type="match status" value="1"/>
</dbReference>
<dbReference type="PANTHER" id="PTHR19848:SF8">
    <property type="entry name" value="F-BOX AND WD REPEAT DOMAIN CONTAINING 7"/>
    <property type="match status" value="1"/>
</dbReference>
<evidence type="ECO:0000256" key="1">
    <source>
        <dbReference type="ARBA" id="ARBA00022574"/>
    </source>
</evidence>
<evidence type="ECO:0000256" key="2">
    <source>
        <dbReference type="ARBA" id="ARBA00022737"/>
    </source>
</evidence>
<feature type="repeat" description="WD" evidence="3">
    <location>
        <begin position="1410"/>
        <end position="1453"/>
    </location>
</feature>
<comment type="caution">
    <text evidence="5">The sequence shown here is derived from an EMBL/GenBank/DDBJ whole genome shotgun (WGS) entry which is preliminary data.</text>
</comment>
<dbReference type="RefSeq" id="WP_376806289.1">
    <property type="nucleotide sequence ID" value="NZ_JBHTAC010000009.1"/>
</dbReference>
<dbReference type="SUPFAM" id="SSF50978">
    <property type="entry name" value="WD40 repeat-like"/>
    <property type="match status" value="4"/>
</dbReference>
<feature type="repeat" description="WD" evidence="3">
    <location>
        <begin position="1545"/>
        <end position="1588"/>
    </location>
</feature>
<accession>A0ABW2GW35</accession>
<dbReference type="PROSITE" id="PS50294">
    <property type="entry name" value="WD_REPEATS_REGION"/>
    <property type="match status" value="6"/>
</dbReference>
<feature type="repeat" description="WD" evidence="3">
    <location>
        <begin position="1051"/>
        <end position="1086"/>
    </location>
</feature>
<evidence type="ECO:0000313" key="5">
    <source>
        <dbReference type="EMBL" id="MFC7243037.1"/>
    </source>
</evidence>
<dbReference type="InterPro" id="IPR036322">
    <property type="entry name" value="WD40_repeat_dom_sf"/>
</dbReference>
<keyword evidence="2" id="KW-0677">Repeat</keyword>
<dbReference type="InterPro" id="IPR029030">
    <property type="entry name" value="Caspase-like_dom_sf"/>
</dbReference>
<dbReference type="InterPro" id="IPR020472">
    <property type="entry name" value="WD40_PAC1"/>
</dbReference>
<evidence type="ECO:0000313" key="6">
    <source>
        <dbReference type="Proteomes" id="UP001596392"/>
    </source>
</evidence>
<dbReference type="PANTHER" id="PTHR19848">
    <property type="entry name" value="WD40 REPEAT PROTEIN"/>
    <property type="match status" value="1"/>
</dbReference>
<evidence type="ECO:0000259" key="4">
    <source>
        <dbReference type="Pfam" id="PF00656"/>
    </source>
</evidence>
<dbReference type="InterPro" id="IPR011600">
    <property type="entry name" value="Pept_C14_caspase"/>
</dbReference>
<feature type="repeat" description="WD" evidence="3">
    <location>
        <begin position="1189"/>
        <end position="1232"/>
    </location>
</feature>
<dbReference type="Gene3D" id="2.130.10.10">
    <property type="entry name" value="YVTN repeat-like/Quinoprotein amine dehydrogenase"/>
    <property type="match status" value="6"/>
</dbReference>
<feature type="repeat" description="WD" evidence="3">
    <location>
        <begin position="1278"/>
        <end position="1321"/>
    </location>
</feature>
<name>A0ABW2GW35_9ACTN</name>
<dbReference type="PROSITE" id="PS50082">
    <property type="entry name" value="WD_REPEATS_2"/>
    <property type="match status" value="11"/>
</dbReference>
<proteinExistence type="predicted"/>
<dbReference type="PROSITE" id="PS00678">
    <property type="entry name" value="WD_REPEATS_1"/>
    <property type="match status" value="9"/>
</dbReference>
<dbReference type="SMART" id="SM00320">
    <property type="entry name" value="WD40"/>
    <property type="match status" value="19"/>
</dbReference>
<feature type="repeat" description="WD" evidence="3">
    <location>
        <begin position="1141"/>
        <end position="1184"/>
    </location>
</feature>
<dbReference type="PRINTS" id="PR00320">
    <property type="entry name" value="GPROTEINBRPT"/>
</dbReference>
<dbReference type="SUPFAM" id="SSF52540">
    <property type="entry name" value="P-loop containing nucleoside triphosphate hydrolases"/>
    <property type="match status" value="1"/>
</dbReference>
<feature type="repeat" description="WD" evidence="3">
    <location>
        <begin position="1368"/>
        <end position="1406"/>
    </location>
</feature>
<dbReference type="EMBL" id="JBHTAC010000009">
    <property type="protein sequence ID" value="MFC7243037.1"/>
    <property type="molecule type" value="Genomic_DNA"/>
</dbReference>
<gene>
    <name evidence="5" type="ORF">ACFQO7_11180</name>
</gene>
<feature type="repeat" description="WD" evidence="3">
    <location>
        <begin position="1233"/>
        <end position="1268"/>
    </location>
</feature>
<feature type="repeat" description="WD" evidence="3">
    <location>
        <begin position="1501"/>
        <end position="1543"/>
    </location>
</feature>
<evidence type="ECO:0000256" key="3">
    <source>
        <dbReference type="PROSITE-ProRule" id="PRU00221"/>
    </source>
</evidence>
<dbReference type="Proteomes" id="UP001596392">
    <property type="component" value="Unassembled WGS sequence"/>
</dbReference>
<organism evidence="5 6">
    <name type="scientific">Catellatospora aurea</name>
    <dbReference type="NCBI Taxonomy" id="1337874"/>
    <lineage>
        <taxon>Bacteria</taxon>
        <taxon>Bacillati</taxon>
        <taxon>Actinomycetota</taxon>
        <taxon>Actinomycetes</taxon>
        <taxon>Micromonosporales</taxon>
        <taxon>Micromonosporaceae</taxon>
        <taxon>Catellatospora</taxon>
    </lineage>
</organism>
<feature type="repeat" description="WD" evidence="3">
    <location>
        <begin position="1096"/>
        <end position="1139"/>
    </location>
</feature>
<sequence>MSEPGHIGSRPKRYLLTGVVHTYTNAGVRNLPGLVEDKKRIVELFQGFGYEHVTEIPDNPTAQQLRAALDRFFRHEDRRSDDYIVVYLGGHGDITEDGPKDHVLLTSDYDEGALSSSLSSTELAALMLSRTRVRRLLLMVDACYSGEAGLRFAGAATSYTGDLTDLDTRGEQGVIVVSATWPTQLALQGAFTKGLKRAVDALTNGHSGSPLRLERVLSELQQDPDMPASQAIYHQVLRGGQGYMPLFLSGLEHVDAERARRTAEMTDYFMPNINAFVGRASARGKAVRWLSDEAGKPALIVTGNAGTGKTMLLGWLAVASDAERRDAAPRSGGALPRVGAIDVAIYARDRTLSHIVAGIAAAAKLTDIDFRATSALMVQQLLAALAKRGGPLLVVLIDAIDESPYPETLVQDLLVPLLKDEDARIRLILGTRPQVVAFAPELGDEDYADTIDLESPKFADNAAMTEMVRRRLIAPQPTADGSQRPSVFASAPPWLVNAVIAKILQVAQQSYWLAGQLADDQASRDVLPDPAAADWLASVPVDAGRAMRQELGRLGADVDRAIDLLRPLAYAQGDGLPWENIWLAIANSLAPGVRYQPSDLVWLRRNAASYVVTVGGPADRQLYRLSHQALADSLQSERDRVSDERVIVDVLVAAVPSRSDGQRDWANADAYIRMHLAGHAVRAGSIDSLAQDPDFLIAAEPARLLAALDETASPPARAASNAFRRALPALRSQPAEEHMAYLGLAARYARADHLANLIQHGPPWRARWASWRQQRPHIRIPGHREAVNAVVVTAGDRPVVVSGGDDRVLRLSDAQTGAALREPITAHDDAVTTLAASLLGATPVVVSGSADRTVRVWDVTTGEPIGRAFTQHTEAVRAVAVAAVDDELLVVSAGDDTRVRVSSLATGDAAGPPVVHHKSPVLALACFELQQPGRDSTVMIISADEDGKVVIWELKSGRIYWRWKHTRTVHAVAFAEVRNQPVVITGCADSKIFVHNLQTRKQPIVHVGHRQAVRALASMSIGGQPVVAAAEDDGSIRFYSLESREAVGGTLVGHDKAVRALTAMLADGRPMVVSGGVDKTVRIWDLGIQSRTDDPFTGHTLAVTAVATAMLDGAPVVLSAGRDRTIRVWDLVTGSPAREPITGHNGSVTALLPVIANGRPVLISASTDRTVHAWDIDTGRPTGEPYRGHAGHTSSVTVLASATLGGRQVVISAGSDSSVHVWDLATGTRVGRFTGHGGRVRTLAVVRLGGRDVVVSGGEDRAVRLWDLGTCNPVGLPFTRHGHRVLALTVLDHRGRQVVVSGAENSTIRVWDLDSRTLIEPAYTEHAQAVRAIVATRLDDQPIVISGGDDRTARAWRLDDRSAVGHGPVQHSDSVNTLAVSSVGDQPVAVSGSADGSITVWDLDTGINRFARHAHWVRSVEVTRMGGRSVVISGSVDGAVRAWDLNTGRPLARSVVGHHPGLRTLAVARLGRGHSRVVTAGDDNSIRTWGLEGHEGANSVLGHHRDWVRALVVADIQGRHLLVSGGDRTVRVWDLANGTPTGVVYEGHSHWIRALAVAHLHGRPVVLSASADTTVHVWDPLTGTRVGRPFTSHTNAVRAVATGVLDGRPIAVSAGDDTKVRAWCLESREPIGEHSVVSRSDEINAVVVAEPVPRGSDAQRRSLRVVVAAGERVDILKLSADRGWEAETSVEVRSEVLAAALADQSPLVIGSKLGLLALDVHSGPQKGR</sequence>
<reference evidence="6" key="1">
    <citation type="journal article" date="2019" name="Int. J. Syst. Evol. Microbiol.">
        <title>The Global Catalogue of Microorganisms (GCM) 10K type strain sequencing project: providing services to taxonomists for standard genome sequencing and annotation.</title>
        <authorList>
            <consortium name="The Broad Institute Genomics Platform"/>
            <consortium name="The Broad Institute Genome Sequencing Center for Infectious Disease"/>
            <person name="Wu L."/>
            <person name="Ma J."/>
        </authorList>
    </citation>
    <scope>NUCLEOTIDE SEQUENCE [LARGE SCALE GENOMIC DNA]</scope>
    <source>
        <strain evidence="6">CGMCC 1.9106</strain>
    </source>
</reference>
<dbReference type="Pfam" id="PF00656">
    <property type="entry name" value="Peptidase_C14"/>
    <property type="match status" value="1"/>
</dbReference>
<dbReference type="InterPro" id="IPR027417">
    <property type="entry name" value="P-loop_NTPase"/>
</dbReference>
<keyword evidence="1 3" id="KW-0853">WD repeat</keyword>
<dbReference type="InterPro" id="IPR019775">
    <property type="entry name" value="WD40_repeat_CS"/>
</dbReference>
<dbReference type="CDD" id="cd00200">
    <property type="entry name" value="WD40"/>
    <property type="match status" value="3"/>
</dbReference>